<reference evidence="1" key="1">
    <citation type="submission" date="2018-05" db="EMBL/GenBank/DDBJ databases">
        <title>Draft genome of Mucuna pruriens seed.</title>
        <authorList>
            <person name="Nnadi N.E."/>
            <person name="Vos R."/>
            <person name="Hasami M.H."/>
            <person name="Devisetty U.K."/>
            <person name="Aguiy J.C."/>
        </authorList>
    </citation>
    <scope>NUCLEOTIDE SEQUENCE [LARGE SCALE GENOMIC DNA]</scope>
    <source>
        <strain evidence="1">JCA_2017</strain>
    </source>
</reference>
<name>A0A371ERM8_MUCPR</name>
<sequence>MHIRKVFSHRNMRVSSISLGICGRENGVKKNKCAKNLCSKAITFGVSFIESVGTTTKPLILSLITYKVTYK</sequence>
<evidence type="ECO:0000313" key="2">
    <source>
        <dbReference type="Proteomes" id="UP000257109"/>
    </source>
</evidence>
<comment type="caution">
    <text evidence="1">The sequence shown here is derived from an EMBL/GenBank/DDBJ whole genome shotgun (WGS) entry which is preliminary data.</text>
</comment>
<proteinExistence type="predicted"/>
<accession>A0A371ERM8</accession>
<protein>
    <submittedName>
        <fullName evidence="1">Uncharacterized protein</fullName>
    </submittedName>
</protein>
<gene>
    <name evidence="1" type="ORF">CR513_52281</name>
</gene>
<dbReference type="OrthoDB" id="10595463at2759"/>
<dbReference type="Proteomes" id="UP000257109">
    <property type="component" value="Unassembled WGS sequence"/>
</dbReference>
<dbReference type="EMBL" id="QJKJ01012427">
    <property type="protein sequence ID" value="RDX68703.1"/>
    <property type="molecule type" value="Genomic_DNA"/>
</dbReference>
<evidence type="ECO:0000313" key="1">
    <source>
        <dbReference type="EMBL" id="RDX68703.1"/>
    </source>
</evidence>
<keyword evidence="2" id="KW-1185">Reference proteome</keyword>
<organism evidence="1 2">
    <name type="scientific">Mucuna pruriens</name>
    <name type="common">Velvet bean</name>
    <name type="synonym">Dolichos pruriens</name>
    <dbReference type="NCBI Taxonomy" id="157652"/>
    <lineage>
        <taxon>Eukaryota</taxon>
        <taxon>Viridiplantae</taxon>
        <taxon>Streptophyta</taxon>
        <taxon>Embryophyta</taxon>
        <taxon>Tracheophyta</taxon>
        <taxon>Spermatophyta</taxon>
        <taxon>Magnoliopsida</taxon>
        <taxon>eudicotyledons</taxon>
        <taxon>Gunneridae</taxon>
        <taxon>Pentapetalae</taxon>
        <taxon>rosids</taxon>
        <taxon>fabids</taxon>
        <taxon>Fabales</taxon>
        <taxon>Fabaceae</taxon>
        <taxon>Papilionoideae</taxon>
        <taxon>50 kb inversion clade</taxon>
        <taxon>NPAAA clade</taxon>
        <taxon>indigoferoid/millettioid clade</taxon>
        <taxon>Phaseoleae</taxon>
        <taxon>Mucuna</taxon>
    </lineage>
</organism>
<dbReference type="AlphaFoldDB" id="A0A371ERM8"/>
<feature type="non-terminal residue" evidence="1">
    <location>
        <position position="1"/>
    </location>
</feature>